<comment type="caution">
    <text evidence="1">The sequence shown here is derived from an EMBL/GenBank/DDBJ whole genome shotgun (WGS) entry which is preliminary data.</text>
</comment>
<gene>
    <name evidence="1" type="ORF">AMYX_04340</name>
</gene>
<keyword evidence="2" id="KW-1185">Reference proteome</keyword>
<evidence type="ECO:0000313" key="1">
    <source>
        <dbReference type="EMBL" id="GEJ55693.1"/>
    </source>
</evidence>
<accession>A0A7I9VH23</accession>
<dbReference type="AlphaFoldDB" id="A0A7I9VH23"/>
<proteinExistence type="predicted"/>
<protein>
    <recommendedName>
        <fullName evidence="3">Cellulose biosynthesis protein BcsS</fullName>
    </recommendedName>
</protein>
<name>A0A7I9VH23_9BACT</name>
<dbReference type="Proteomes" id="UP000503640">
    <property type="component" value="Unassembled WGS sequence"/>
</dbReference>
<dbReference type="EMBL" id="BJTG01000001">
    <property type="protein sequence ID" value="GEJ55693.1"/>
    <property type="molecule type" value="Genomic_DNA"/>
</dbReference>
<reference evidence="2" key="1">
    <citation type="journal article" date="2020" name="Appl. Environ. Microbiol.">
        <title>Diazotrophic Anaeromyxobacter Isolates from Soils.</title>
        <authorList>
            <person name="Masuda Y."/>
            <person name="Yamanaka H."/>
            <person name="Xu Z.X."/>
            <person name="Shiratori Y."/>
            <person name="Aono T."/>
            <person name="Amachi S."/>
            <person name="Senoo K."/>
            <person name="Itoh H."/>
        </authorList>
    </citation>
    <scope>NUCLEOTIDE SEQUENCE [LARGE SCALE GENOMIC DNA]</scope>
    <source>
        <strain evidence="2">R267</strain>
    </source>
</reference>
<organism evidence="1 2">
    <name type="scientific">Anaeromyxobacter diazotrophicus</name>
    <dbReference type="NCBI Taxonomy" id="2590199"/>
    <lineage>
        <taxon>Bacteria</taxon>
        <taxon>Pseudomonadati</taxon>
        <taxon>Myxococcota</taxon>
        <taxon>Myxococcia</taxon>
        <taxon>Myxococcales</taxon>
        <taxon>Cystobacterineae</taxon>
        <taxon>Anaeromyxobacteraceae</taxon>
        <taxon>Anaeromyxobacter</taxon>
    </lineage>
</organism>
<evidence type="ECO:0000313" key="2">
    <source>
        <dbReference type="Proteomes" id="UP000503640"/>
    </source>
</evidence>
<evidence type="ECO:0008006" key="3">
    <source>
        <dbReference type="Google" id="ProtNLM"/>
    </source>
</evidence>
<dbReference type="RefSeq" id="WP_176062474.1">
    <property type="nucleotide sequence ID" value="NZ_BJTG01000001.1"/>
</dbReference>
<sequence>MLASLLAAAALSAAVVPEARLIPEGPRFASLQGGETLGAGGTELLLTAGFSTLSGTYAQGLNEANDLGAQVELDWLTGELFAGGLYRQLTWRFGETFVSWRARAGLYVDGGATWAVSSNHSATGIQAVPGLALSRRFARVTLSAALDGRIDLTLSNQGGRAVGVKGTVACETPLWGDLLAGARVGVGGLWSYAGAPFAGDSPRTLLDLSALLTYRLF</sequence>